<dbReference type="PANTHER" id="PTHR43292:SF4">
    <property type="entry name" value="ACYL-COA DEHYDROGENASE FADE34"/>
    <property type="match status" value="1"/>
</dbReference>
<dbReference type="AlphaFoldDB" id="A0A3C1KQZ1"/>
<feature type="domain" description="Acyl-CoA dehydrogenase/oxidase N-terminal" evidence="9">
    <location>
        <begin position="24"/>
        <end position="108"/>
    </location>
</feature>
<dbReference type="PANTHER" id="PTHR43292">
    <property type="entry name" value="ACYL-COA DEHYDROGENASE"/>
    <property type="match status" value="1"/>
</dbReference>
<keyword evidence="4 6" id="KW-0274">FAD</keyword>
<dbReference type="Gene3D" id="1.20.140.10">
    <property type="entry name" value="Butyryl-CoA Dehydrogenase, subunit A, domain 3"/>
    <property type="match status" value="1"/>
</dbReference>
<dbReference type="Pfam" id="PF02771">
    <property type="entry name" value="Acyl-CoA_dh_N"/>
    <property type="match status" value="1"/>
</dbReference>
<dbReference type="GO" id="GO:0005886">
    <property type="term" value="C:plasma membrane"/>
    <property type="evidence" value="ECO:0007669"/>
    <property type="project" value="TreeGrafter"/>
</dbReference>
<dbReference type="InterPro" id="IPR046373">
    <property type="entry name" value="Acyl-CoA_Oxase/DH_mid-dom_sf"/>
</dbReference>
<keyword evidence="5 6" id="KW-0560">Oxidoreductase</keyword>
<evidence type="ECO:0000313" key="11">
    <source>
        <dbReference type="Proteomes" id="UP000259273"/>
    </source>
</evidence>
<dbReference type="InterPro" id="IPR037069">
    <property type="entry name" value="AcylCoA_DH/ox_N_sf"/>
</dbReference>
<dbReference type="Pfam" id="PF00441">
    <property type="entry name" value="Acyl-CoA_dh_1"/>
    <property type="match status" value="1"/>
</dbReference>
<comment type="caution">
    <text evidence="10">The sequence shown here is derived from an EMBL/GenBank/DDBJ whole genome shotgun (WGS) entry which is preliminary data.</text>
</comment>
<accession>A0A3C1KQZ1</accession>
<evidence type="ECO:0000256" key="6">
    <source>
        <dbReference type="RuleBase" id="RU362125"/>
    </source>
</evidence>
<feature type="domain" description="Acyl-CoA oxidase/dehydrogenase middle" evidence="8">
    <location>
        <begin position="112"/>
        <end position="204"/>
    </location>
</feature>
<evidence type="ECO:0000256" key="3">
    <source>
        <dbReference type="ARBA" id="ARBA00022630"/>
    </source>
</evidence>
<proteinExistence type="inferred from homology"/>
<dbReference type="InterPro" id="IPR013786">
    <property type="entry name" value="AcylCoA_DH/ox_N"/>
</dbReference>
<organism evidence="10 11">
    <name type="scientific">Haliea salexigens</name>
    <dbReference type="NCBI Taxonomy" id="287487"/>
    <lineage>
        <taxon>Bacteria</taxon>
        <taxon>Pseudomonadati</taxon>
        <taxon>Pseudomonadota</taxon>
        <taxon>Gammaproteobacteria</taxon>
        <taxon>Cellvibrionales</taxon>
        <taxon>Halieaceae</taxon>
        <taxon>Haliea</taxon>
    </lineage>
</organism>
<dbReference type="InterPro" id="IPR036250">
    <property type="entry name" value="AcylCo_DH-like_C"/>
</dbReference>
<evidence type="ECO:0000259" key="9">
    <source>
        <dbReference type="Pfam" id="PF02771"/>
    </source>
</evidence>
<evidence type="ECO:0000256" key="5">
    <source>
        <dbReference type="ARBA" id="ARBA00023002"/>
    </source>
</evidence>
<evidence type="ECO:0000256" key="4">
    <source>
        <dbReference type="ARBA" id="ARBA00022827"/>
    </source>
</evidence>
<dbReference type="Gene3D" id="1.10.540.10">
    <property type="entry name" value="Acyl-CoA dehydrogenase/oxidase, N-terminal domain"/>
    <property type="match status" value="1"/>
</dbReference>
<reference evidence="10 11" key="1">
    <citation type="journal article" date="2018" name="Nat. Biotechnol.">
        <title>A standardized bacterial taxonomy based on genome phylogeny substantially revises the tree of life.</title>
        <authorList>
            <person name="Parks D.H."/>
            <person name="Chuvochina M."/>
            <person name="Waite D.W."/>
            <person name="Rinke C."/>
            <person name="Skarshewski A."/>
            <person name="Chaumeil P.A."/>
            <person name="Hugenholtz P."/>
        </authorList>
    </citation>
    <scope>NUCLEOTIDE SEQUENCE [LARGE SCALE GENOMIC DNA]</scope>
    <source>
        <strain evidence="10">UBA9158</strain>
    </source>
</reference>
<dbReference type="InterPro" id="IPR006091">
    <property type="entry name" value="Acyl-CoA_Oxase/DH_mid-dom"/>
</dbReference>
<dbReference type="InterPro" id="IPR009100">
    <property type="entry name" value="AcylCoA_DH/oxidase_NM_dom_sf"/>
</dbReference>
<gene>
    <name evidence="10" type="ORF">DCP75_14960</name>
</gene>
<protein>
    <submittedName>
        <fullName evidence="10">Acyl-CoA dehydrogenase</fullName>
    </submittedName>
</protein>
<sequence length="382" mass="42097">MQANKPADPGFLLPQSFMEVGSEQQLDFLREWQHKVWSAGYLGMAWPREYGGQGVDPVFQSIADQEMRRHAVPICFNVIGLGWAGPLINDMGTEAEKARYLKGILTGEDIWCQGFSEPDHGSDLGNAQLRARRDGDEYVLNGTKIWTTMGNFAKYMILLARTNPEAERKYDGLSFFLAPMQVAGVDPRPIRKLTGEYGFTETFFTDARIPASCRMGEEGQGWKIAMRTLQYERGAEAGAAGGLAFVRIAIDDMIAGLADVERDGAPALQDPAIRDQLVQMIMEEKAVVLGDRRAAIGPLTTDYPFSLPLSNKLRFTESTRRMRQMAINLQGADGGLYVGDEGAREGGFWQRAYLNSFSATIGGGTSQVQANIIAEHILGLPK</sequence>
<dbReference type="Pfam" id="PF02770">
    <property type="entry name" value="Acyl-CoA_dh_M"/>
    <property type="match status" value="1"/>
</dbReference>
<evidence type="ECO:0000256" key="2">
    <source>
        <dbReference type="ARBA" id="ARBA00009347"/>
    </source>
</evidence>
<evidence type="ECO:0000259" key="7">
    <source>
        <dbReference type="Pfam" id="PF00441"/>
    </source>
</evidence>
<dbReference type="Proteomes" id="UP000259273">
    <property type="component" value="Unassembled WGS sequence"/>
</dbReference>
<dbReference type="EMBL" id="DMND01000201">
    <property type="protein sequence ID" value="HAN28991.1"/>
    <property type="molecule type" value="Genomic_DNA"/>
</dbReference>
<dbReference type="GO" id="GO:0016627">
    <property type="term" value="F:oxidoreductase activity, acting on the CH-CH group of donors"/>
    <property type="evidence" value="ECO:0007669"/>
    <property type="project" value="InterPro"/>
</dbReference>
<dbReference type="STRING" id="1121937.GCA_000423125_03350"/>
<name>A0A3C1KQZ1_9GAMM</name>
<feature type="domain" description="Acyl-CoA dehydrogenase/oxidase C-terminal" evidence="7">
    <location>
        <begin position="219"/>
        <end position="378"/>
    </location>
</feature>
<comment type="cofactor">
    <cofactor evidence="1 6">
        <name>FAD</name>
        <dbReference type="ChEBI" id="CHEBI:57692"/>
    </cofactor>
</comment>
<keyword evidence="3 6" id="KW-0285">Flavoprotein</keyword>
<dbReference type="InterPro" id="IPR052161">
    <property type="entry name" value="Mycobact_Acyl-CoA_DH"/>
</dbReference>
<dbReference type="SUPFAM" id="SSF47203">
    <property type="entry name" value="Acyl-CoA dehydrogenase C-terminal domain-like"/>
    <property type="match status" value="1"/>
</dbReference>
<evidence type="ECO:0000259" key="8">
    <source>
        <dbReference type="Pfam" id="PF02770"/>
    </source>
</evidence>
<evidence type="ECO:0000256" key="1">
    <source>
        <dbReference type="ARBA" id="ARBA00001974"/>
    </source>
</evidence>
<comment type="similarity">
    <text evidence="2 6">Belongs to the acyl-CoA dehydrogenase family.</text>
</comment>
<evidence type="ECO:0000313" key="10">
    <source>
        <dbReference type="EMBL" id="HAN28991.1"/>
    </source>
</evidence>
<dbReference type="Gene3D" id="2.40.110.10">
    <property type="entry name" value="Butyryl-CoA Dehydrogenase, subunit A, domain 2"/>
    <property type="match status" value="1"/>
</dbReference>
<dbReference type="InterPro" id="IPR009075">
    <property type="entry name" value="AcylCo_DH/oxidase_C"/>
</dbReference>
<dbReference type="GO" id="GO:0050660">
    <property type="term" value="F:flavin adenine dinucleotide binding"/>
    <property type="evidence" value="ECO:0007669"/>
    <property type="project" value="InterPro"/>
</dbReference>
<dbReference type="SUPFAM" id="SSF56645">
    <property type="entry name" value="Acyl-CoA dehydrogenase NM domain-like"/>
    <property type="match status" value="1"/>
</dbReference>